<comment type="caution">
    <text evidence="2">The sequence shown here is derived from an EMBL/GenBank/DDBJ whole genome shotgun (WGS) entry which is preliminary data.</text>
</comment>
<dbReference type="Proteomes" id="UP000260823">
    <property type="component" value="Unassembled WGS sequence"/>
</dbReference>
<reference evidence="2 3" key="1">
    <citation type="submission" date="2018-08" db="EMBL/GenBank/DDBJ databases">
        <title>Mucilaginibacter terrae sp. nov., isolated from manganese diggings.</title>
        <authorList>
            <person name="Huang Y."/>
            <person name="Zhou Z."/>
        </authorList>
    </citation>
    <scope>NUCLEOTIDE SEQUENCE [LARGE SCALE GENOMIC DNA]</scope>
    <source>
        <strain evidence="2 3">ZH6</strain>
    </source>
</reference>
<keyword evidence="1" id="KW-0472">Membrane</keyword>
<sequence length="95" mass="10660">MPPQTPNKLMQVLPYLFSLLTFLSGFYISYLSYSFKVDALVTQISGLTNSINTLSSKQESANALYNNLDKRVSILEMKAEVKPATVNIDNDQTHK</sequence>
<dbReference type="EMBL" id="QWDE01000001">
    <property type="protein sequence ID" value="RFZ84758.1"/>
    <property type="molecule type" value="Genomic_DNA"/>
</dbReference>
<dbReference type="AlphaFoldDB" id="A0A3E2NUS8"/>
<accession>A0A3E2NUS8</accession>
<evidence type="ECO:0000313" key="2">
    <source>
        <dbReference type="EMBL" id="RFZ84758.1"/>
    </source>
</evidence>
<evidence type="ECO:0000256" key="1">
    <source>
        <dbReference type="SAM" id="Phobius"/>
    </source>
</evidence>
<feature type="transmembrane region" description="Helical" evidence="1">
    <location>
        <begin position="12"/>
        <end position="33"/>
    </location>
</feature>
<name>A0A3E2NUS8_9SPHI</name>
<gene>
    <name evidence="2" type="ORF">DYU05_03900</name>
</gene>
<keyword evidence="1" id="KW-0812">Transmembrane</keyword>
<keyword evidence="1" id="KW-1133">Transmembrane helix</keyword>
<dbReference type="RefSeq" id="WP_117381660.1">
    <property type="nucleotide sequence ID" value="NZ_QWDE01000001.1"/>
</dbReference>
<protein>
    <submittedName>
        <fullName evidence="2">Uncharacterized protein</fullName>
    </submittedName>
</protein>
<proteinExistence type="predicted"/>
<organism evidence="2 3">
    <name type="scientific">Mucilaginibacter terrenus</name>
    <dbReference type="NCBI Taxonomy" id="2482727"/>
    <lineage>
        <taxon>Bacteria</taxon>
        <taxon>Pseudomonadati</taxon>
        <taxon>Bacteroidota</taxon>
        <taxon>Sphingobacteriia</taxon>
        <taxon>Sphingobacteriales</taxon>
        <taxon>Sphingobacteriaceae</taxon>
        <taxon>Mucilaginibacter</taxon>
    </lineage>
</organism>
<keyword evidence="3" id="KW-1185">Reference proteome</keyword>
<evidence type="ECO:0000313" key="3">
    <source>
        <dbReference type="Proteomes" id="UP000260823"/>
    </source>
</evidence>